<protein>
    <submittedName>
        <fullName evidence="1">Uncharacterized protein</fullName>
    </submittedName>
</protein>
<organism evidence="1 2">
    <name type="scientific">Paramuricea clavata</name>
    <name type="common">Red gorgonian</name>
    <name type="synonym">Violescent sea-whip</name>
    <dbReference type="NCBI Taxonomy" id="317549"/>
    <lineage>
        <taxon>Eukaryota</taxon>
        <taxon>Metazoa</taxon>
        <taxon>Cnidaria</taxon>
        <taxon>Anthozoa</taxon>
        <taxon>Octocorallia</taxon>
        <taxon>Malacalcyonacea</taxon>
        <taxon>Plexauridae</taxon>
        <taxon>Paramuricea</taxon>
    </lineage>
</organism>
<dbReference type="AlphaFoldDB" id="A0A6S7HFU9"/>
<feature type="non-terminal residue" evidence="1">
    <location>
        <position position="109"/>
    </location>
</feature>
<comment type="caution">
    <text evidence="1">The sequence shown here is derived from an EMBL/GenBank/DDBJ whole genome shotgun (WGS) entry which is preliminary data.</text>
</comment>
<evidence type="ECO:0000313" key="1">
    <source>
        <dbReference type="EMBL" id="CAB4003169.1"/>
    </source>
</evidence>
<dbReference type="EMBL" id="CACRXK020004555">
    <property type="protein sequence ID" value="CAB4003169.1"/>
    <property type="molecule type" value="Genomic_DNA"/>
</dbReference>
<dbReference type="Proteomes" id="UP001152795">
    <property type="component" value="Unassembled WGS sequence"/>
</dbReference>
<accession>A0A6S7HFU9</accession>
<gene>
    <name evidence="1" type="ORF">PACLA_8A082230</name>
</gene>
<sequence>MAVKLTPKIRQGRRTSKPRWRCLLLQSEKCTENHFRWVEHQLYRIFITDQDCHEPYKMKPLTEKIKEKCRSGSNVKETGCAIQRRSTKGQAYHREIDDDPCPTEAAKMQ</sequence>
<name>A0A6S7HFU9_PARCT</name>
<reference evidence="1" key="1">
    <citation type="submission" date="2020-04" db="EMBL/GenBank/DDBJ databases">
        <authorList>
            <person name="Alioto T."/>
            <person name="Alioto T."/>
            <person name="Gomez Garrido J."/>
        </authorList>
    </citation>
    <scope>NUCLEOTIDE SEQUENCE</scope>
    <source>
        <strain evidence="1">A484AB</strain>
    </source>
</reference>
<evidence type="ECO:0000313" key="2">
    <source>
        <dbReference type="Proteomes" id="UP001152795"/>
    </source>
</evidence>
<keyword evidence="2" id="KW-1185">Reference proteome</keyword>
<proteinExistence type="predicted"/>